<dbReference type="EMBL" id="AAYY01000003">
    <property type="protein sequence ID" value="EDP44777.1"/>
    <property type="molecule type" value="Genomic_DNA"/>
</dbReference>
<comment type="similarity">
    <text evidence="8">Belongs to the IRC22 family.</text>
</comment>
<evidence type="ECO:0000256" key="6">
    <source>
        <dbReference type="ARBA" id="ARBA00023136"/>
    </source>
</evidence>
<dbReference type="InParanoid" id="A8PWY3"/>
<dbReference type="InterPro" id="IPR005595">
    <property type="entry name" value="TRAP_alpha"/>
</dbReference>
<evidence type="ECO:0000256" key="7">
    <source>
        <dbReference type="ARBA" id="ARBA00037565"/>
    </source>
</evidence>
<keyword evidence="13" id="KW-1185">Reference proteome</keyword>
<dbReference type="Pfam" id="PF03896">
    <property type="entry name" value="TRAP_alpha"/>
    <property type="match status" value="1"/>
</dbReference>
<evidence type="ECO:0000256" key="9">
    <source>
        <dbReference type="SAM" id="MobiDB-lite"/>
    </source>
</evidence>
<dbReference type="Proteomes" id="UP000008837">
    <property type="component" value="Unassembled WGS sequence"/>
</dbReference>
<feature type="region of interest" description="Disordered" evidence="9">
    <location>
        <begin position="199"/>
        <end position="245"/>
    </location>
</feature>
<evidence type="ECO:0000313" key="13">
    <source>
        <dbReference type="Proteomes" id="UP000008837"/>
    </source>
</evidence>
<keyword evidence="5 10" id="KW-1133">Transmembrane helix</keyword>
<keyword evidence="4" id="KW-0256">Endoplasmic reticulum</keyword>
<feature type="transmembrane region" description="Helical" evidence="10">
    <location>
        <begin position="165"/>
        <end position="186"/>
    </location>
</feature>
<dbReference type="OMA" id="NNPFNIV"/>
<keyword evidence="2 10" id="KW-0812">Transmembrane</keyword>
<evidence type="ECO:0000256" key="8">
    <source>
        <dbReference type="ARBA" id="ARBA00038311"/>
    </source>
</evidence>
<proteinExistence type="inferred from homology"/>
<evidence type="ECO:0000256" key="1">
    <source>
        <dbReference type="ARBA" id="ARBA00004115"/>
    </source>
</evidence>
<dbReference type="AlphaFoldDB" id="A8PWY3"/>
<dbReference type="GO" id="GO:0005789">
    <property type="term" value="C:endoplasmic reticulum membrane"/>
    <property type="evidence" value="ECO:0007669"/>
    <property type="project" value="UniProtKB-SubCell"/>
</dbReference>
<feature type="chain" id="PRO_5002725377" description="Translocon-associated protein subunit alpha" evidence="11">
    <location>
        <begin position="23"/>
        <end position="245"/>
    </location>
</feature>
<sequence length="245" mass="28021">MRYAAVLVLSLWFLSFCALVHAQSHEDPPEINVATTFPNNPFNIVKNGEATRVVFTFSQPRGADRAVSVRSLTGAFLDPARQDGHKRRVLRNMTTRVMHDDMLIQIVDGKPLQLPFDVYSEFKPQKLDVEFRAMVSDRSSSNNYNVLLYRGSVTVEEPPQSLWDWQLLSVYAIVLALLGGVGYWMYNAYIAPMLRTKTVPTKRRDAKTTPVAVSSNGKTYDEDWIPESLQNQQQRPRTRKNRSRK</sequence>
<dbReference type="PANTHER" id="PTHR12924:SF0">
    <property type="entry name" value="TRANSLOCON-ASSOCIATED PROTEIN SUBUNIT ALPHA"/>
    <property type="match status" value="1"/>
</dbReference>
<evidence type="ECO:0000256" key="11">
    <source>
        <dbReference type="SAM" id="SignalP"/>
    </source>
</evidence>
<protein>
    <recommendedName>
        <fullName evidence="14">Translocon-associated protein subunit alpha</fullName>
    </recommendedName>
</protein>
<comment type="subcellular location">
    <subcellularLocation>
        <location evidence="1">Endoplasmic reticulum membrane</location>
        <topology evidence="1">Single-pass type I membrane protein</topology>
    </subcellularLocation>
</comment>
<comment type="caution">
    <text evidence="12">The sequence shown here is derived from an EMBL/GenBank/DDBJ whole genome shotgun (WGS) entry which is preliminary data.</text>
</comment>
<organism evidence="12 13">
    <name type="scientific">Malassezia globosa (strain ATCC MYA-4612 / CBS 7966)</name>
    <name type="common">Dandruff-associated fungus</name>
    <dbReference type="NCBI Taxonomy" id="425265"/>
    <lineage>
        <taxon>Eukaryota</taxon>
        <taxon>Fungi</taxon>
        <taxon>Dikarya</taxon>
        <taxon>Basidiomycota</taxon>
        <taxon>Ustilaginomycotina</taxon>
        <taxon>Malasseziomycetes</taxon>
        <taxon>Malasseziales</taxon>
        <taxon>Malasseziaceae</taxon>
        <taxon>Malassezia</taxon>
    </lineage>
</organism>
<feature type="compositionally biased region" description="Basic residues" evidence="9">
    <location>
        <begin position="236"/>
        <end position="245"/>
    </location>
</feature>
<evidence type="ECO:0000256" key="10">
    <source>
        <dbReference type="SAM" id="Phobius"/>
    </source>
</evidence>
<name>A8PWY3_MALGO</name>
<evidence type="ECO:0000256" key="3">
    <source>
        <dbReference type="ARBA" id="ARBA00022729"/>
    </source>
</evidence>
<evidence type="ECO:0000256" key="4">
    <source>
        <dbReference type="ARBA" id="ARBA00022824"/>
    </source>
</evidence>
<evidence type="ECO:0000256" key="2">
    <source>
        <dbReference type="ARBA" id="ARBA00022692"/>
    </source>
</evidence>
<evidence type="ECO:0008006" key="14">
    <source>
        <dbReference type="Google" id="ProtNLM"/>
    </source>
</evidence>
<keyword evidence="3 11" id="KW-0732">Signal</keyword>
<dbReference type="PANTHER" id="PTHR12924">
    <property type="entry name" value="TRANSLOCON-ASSOCIATED PROTEIN, ALPHA SUBUNIT"/>
    <property type="match status" value="1"/>
</dbReference>
<feature type="signal peptide" evidence="11">
    <location>
        <begin position="1"/>
        <end position="22"/>
    </location>
</feature>
<keyword evidence="6 10" id="KW-0472">Membrane</keyword>
<gene>
    <name evidence="12" type="ORF">MGL_1259</name>
</gene>
<evidence type="ECO:0000256" key="5">
    <source>
        <dbReference type="ARBA" id="ARBA00022989"/>
    </source>
</evidence>
<dbReference type="KEGG" id="mgl:MGL_1259"/>
<dbReference type="OrthoDB" id="1926781at2759"/>
<dbReference type="RefSeq" id="XP_001731991.1">
    <property type="nucleotide sequence ID" value="XM_001731939.1"/>
</dbReference>
<evidence type="ECO:0000313" key="12">
    <source>
        <dbReference type="EMBL" id="EDP44777.1"/>
    </source>
</evidence>
<dbReference type="VEuPathDB" id="FungiDB:MGL_1259"/>
<accession>A8PWY3</accession>
<dbReference type="GeneID" id="5856296"/>
<comment type="function">
    <text evidence="7">Is probably involved in a pathway contributing to genomic integrity.</text>
</comment>
<reference evidence="12 13" key="1">
    <citation type="journal article" date="2007" name="Proc. Natl. Acad. Sci. U.S.A.">
        <title>Dandruff-associated Malassezia genomes reveal convergent and divergent virulence traits shared with plant and human fungal pathogens.</title>
        <authorList>
            <person name="Xu J."/>
            <person name="Saunders C.W."/>
            <person name="Hu P."/>
            <person name="Grant R.A."/>
            <person name="Boekhout T."/>
            <person name="Kuramae E.E."/>
            <person name="Kronstad J.W."/>
            <person name="Deangelis Y.M."/>
            <person name="Reeder N.L."/>
            <person name="Johnstone K.R."/>
            <person name="Leland M."/>
            <person name="Fieno A.M."/>
            <person name="Begley W.M."/>
            <person name="Sun Y."/>
            <person name="Lacey M.P."/>
            <person name="Chaudhary T."/>
            <person name="Keough T."/>
            <person name="Chu L."/>
            <person name="Sears R."/>
            <person name="Yuan B."/>
            <person name="Dawson T.L.Jr."/>
        </authorList>
    </citation>
    <scope>NUCLEOTIDE SEQUENCE [LARGE SCALE GENOMIC DNA]</scope>
    <source>
        <strain evidence="13">ATCC MYA-4612 / CBS 7966</strain>
    </source>
</reference>